<accession>A0A812JUG3</accession>
<dbReference type="Proteomes" id="UP000601435">
    <property type="component" value="Unassembled WGS sequence"/>
</dbReference>
<feature type="compositionally biased region" description="Low complexity" evidence="2">
    <location>
        <begin position="260"/>
        <end position="276"/>
    </location>
</feature>
<dbReference type="GO" id="GO:0015074">
    <property type="term" value="P:DNA integration"/>
    <property type="evidence" value="ECO:0007669"/>
    <property type="project" value="InterPro"/>
</dbReference>
<dbReference type="InterPro" id="IPR013762">
    <property type="entry name" value="Integrase-like_cat_sf"/>
</dbReference>
<evidence type="ECO:0000313" key="4">
    <source>
        <dbReference type="Proteomes" id="UP000601435"/>
    </source>
</evidence>
<dbReference type="EMBL" id="CAJNJA010006668">
    <property type="protein sequence ID" value="CAE7213749.1"/>
    <property type="molecule type" value="Genomic_DNA"/>
</dbReference>
<comment type="caution">
    <text evidence="3">The sequence shown here is derived from an EMBL/GenBank/DDBJ whole genome shotgun (WGS) entry which is preliminary data.</text>
</comment>
<gene>
    <name evidence="3" type="ORF">SNEC2469_LOCUS2331</name>
</gene>
<evidence type="ECO:0000313" key="3">
    <source>
        <dbReference type="EMBL" id="CAE7213749.1"/>
    </source>
</evidence>
<feature type="region of interest" description="Disordered" evidence="2">
    <location>
        <begin position="410"/>
        <end position="436"/>
    </location>
</feature>
<reference evidence="3" key="1">
    <citation type="submission" date="2021-02" db="EMBL/GenBank/DDBJ databases">
        <authorList>
            <person name="Dougan E. K."/>
            <person name="Rhodes N."/>
            <person name="Thang M."/>
            <person name="Chan C."/>
        </authorList>
    </citation>
    <scope>NUCLEOTIDE SEQUENCE</scope>
</reference>
<dbReference type="GO" id="GO:0003677">
    <property type="term" value="F:DNA binding"/>
    <property type="evidence" value="ECO:0007669"/>
    <property type="project" value="InterPro"/>
</dbReference>
<dbReference type="InterPro" id="IPR011010">
    <property type="entry name" value="DNA_brk_join_enz"/>
</dbReference>
<feature type="non-terminal residue" evidence="3">
    <location>
        <position position="1"/>
    </location>
</feature>
<dbReference type="SUPFAM" id="SSF56349">
    <property type="entry name" value="DNA breaking-rejoining enzymes"/>
    <property type="match status" value="1"/>
</dbReference>
<sequence>VEILEFLWPPLADADGQRACVCYVLMLRTDGLLLCVPGSFFSPGELAPEGDDGAVRPGPSVELTAPAVALSEEGEWILAPSADPLAVTVVDFPASAASLLSPVELDSFLGTFFSEADLYPLAADVLRQARQWILAEGAGASTDYQTGASDPGQPQTEASLTEVVARLSDQLAKLQQAPLTVPAPRVDPKPQGACARETGAFNRGPADVDQDARLAAAITAGELPDVQVQPDQTSAMMAQSQALLTLVGHLAQGADPVLDSQGTATSSSRGSQTRQRLQAELASHSGAFAEKVKEKALLRMSPAGVGSTEPFSLCRYYERYGGFDKHKDLASWQVAIAFDLLVAGNSNGGCPGPPGGLSRPTGARPRGLYSGVAFAPGTGVQPFSPLADQKWVTSALGYLREMDLISRGRSHEEAAKGSPVGSKAGLGRHSSSEVDSEGLDACDLSFDGEFTFTSWAASLTRLVLKSGTCFAHFLSSSLHLLRSDVPSAPTALYPIPSPSALPVGRPVPLDVLRRSPNSLRISVYRRGTHLAARFGELTDFLLACGVGPDAYDGATQEVVSRGPLVPHAPGGPDCLRPYRLFEADGIVLHGEANWDISPYLPPGMLLAYRDPLVLETFPGTGGPAPSFQHEDPGEVLKLMNVWDSKGLLTLRPGGLPDIRCSRVFGSFKSPGKFRQIGDRRGPNSPEARLDGVSHMLPQGFLLTRLHVPRFTHQLLGSSTDRKDFYSQCKVPLERAFSNAVKPEFSLADFAGTRAHQDYVSWVLSEAGKEHCRRYLPPMDLFGTSLRRPALLSPTAPVHVLQLVVSGRRCGSGAGYCSSCRFSRGGPGAPLLRRRPTVGETPWSGVVIDDLFCVSCEPADLPDPRACDSARVVDLAKEAYAKAAIKGSDDKDVFGASVFCIAGPECDSSPAAVKEGLVTIGSPLPKRLALSLVSLLTATRRCVTEELASMITGGWTSALMFRRCAMAVAGSIFEQRVDRTTGDEGSPLVSLGPSSRQELVLLAVLAPLLASCVSVPYDRTLFASDASLRKGAYTYMRPETEVIKAIWLSSDARAFYTKLEGPFRATLAALGEEPVDCDAPAPPSCLAAASAKTLENSLVEKGFETKKGLLKAARPLGQRFDFLLVGPGPATLAPRLDCPDALEWAMHLLAQNRIGFACRCSLFCLVLVGVESSSTLPFGAPWDFPCRFFAPPRLPLQLVWWCYPSVPSGLPFTKLLLGVCAFGCHGPQNISICNSDISNRGPLEASGLSLACVLPPSEPRPPGHCPVFLAALVELYTAAAASAPEPVRAKVGFESLLVNDLLSSGTWQVGASWTWPPVLSSWGVDFTPPGSAHLAKDFDATLGYPAEGPAEPRGQRDLERQTRRSASALPSGRPVLPTTRSNRARLLGLFDAWLAERGSSLKALTSRSPLDPAAIGQALTNYGRDLYDAGRPYGDYSETVNAVGALCPSVRRQLQGSWDLAFSWMAAEPYTHHVPMPAALLLALLTCSLFWGWLREAAKLEQSDLVALVCLAFGDLPAGEALWPRTNQTLRARLDKLLARLGVYTARGQRSIDLGSFRPGGATHLLQVTEDSELVRRRGRWASPKVMEIYLQEVSAIQFLPRQPPAVRAAILDYAKAFPQVFAKAQQWTRQKVPPCTWYTLFSSGS</sequence>
<protein>
    <submittedName>
        <fullName evidence="3">Uncharacterized protein</fullName>
    </submittedName>
</protein>
<feature type="region of interest" description="Disordered" evidence="2">
    <location>
        <begin position="1342"/>
        <end position="1377"/>
    </location>
</feature>
<organism evidence="3 4">
    <name type="scientific">Symbiodinium necroappetens</name>
    <dbReference type="NCBI Taxonomy" id="1628268"/>
    <lineage>
        <taxon>Eukaryota</taxon>
        <taxon>Sar</taxon>
        <taxon>Alveolata</taxon>
        <taxon>Dinophyceae</taxon>
        <taxon>Suessiales</taxon>
        <taxon>Symbiodiniaceae</taxon>
        <taxon>Symbiodinium</taxon>
    </lineage>
</organism>
<evidence type="ECO:0000256" key="2">
    <source>
        <dbReference type="SAM" id="MobiDB-lite"/>
    </source>
</evidence>
<name>A0A812JUG3_9DINO</name>
<dbReference type="OrthoDB" id="442379at2759"/>
<feature type="compositionally biased region" description="Basic and acidic residues" evidence="2">
    <location>
        <begin position="1352"/>
        <end position="1361"/>
    </location>
</feature>
<dbReference type="Gene3D" id="1.10.443.10">
    <property type="entry name" value="Intergrase catalytic core"/>
    <property type="match status" value="1"/>
</dbReference>
<keyword evidence="1" id="KW-0233">DNA recombination</keyword>
<feature type="region of interest" description="Disordered" evidence="2">
    <location>
        <begin position="257"/>
        <end position="280"/>
    </location>
</feature>
<evidence type="ECO:0000256" key="1">
    <source>
        <dbReference type="ARBA" id="ARBA00023172"/>
    </source>
</evidence>
<dbReference type="GO" id="GO:0006310">
    <property type="term" value="P:DNA recombination"/>
    <property type="evidence" value="ECO:0007669"/>
    <property type="project" value="UniProtKB-KW"/>
</dbReference>
<keyword evidence="4" id="KW-1185">Reference proteome</keyword>
<proteinExistence type="predicted"/>